<feature type="non-terminal residue" evidence="13">
    <location>
        <position position="1"/>
    </location>
</feature>
<keyword evidence="5 11" id="KW-1133">Transmembrane helix</keyword>
<evidence type="ECO:0000313" key="13">
    <source>
        <dbReference type="EMBL" id="HIT40187.1"/>
    </source>
</evidence>
<keyword evidence="7" id="KW-0406">Ion transport</keyword>
<evidence type="ECO:0000256" key="1">
    <source>
        <dbReference type="ARBA" id="ARBA00004141"/>
    </source>
</evidence>
<gene>
    <name evidence="13" type="ORF">IAD06_09165</name>
</gene>
<dbReference type="Pfam" id="PF03600">
    <property type="entry name" value="CitMHS"/>
    <property type="match status" value="1"/>
</dbReference>
<dbReference type="GO" id="GO:0015297">
    <property type="term" value="F:antiporter activity"/>
    <property type="evidence" value="ECO:0007669"/>
    <property type="project" value="UniProtKB-KW"/>
</dbReference>
<reference evidence="13" key="1">
    <citation type="submission" date="2020-10" db="EMBL/GenBank/DDBJ databases">
        <authorList>
            <person name="Gilroy R."/>
        </authorList>
    </citation>
    <scope>NUCLEOTIDE SEQUENCE</scope>
    <source>
        <strain evidence="13">21143</strain>
    </source>
</reference>
<keyword evidence="6" id="KW-0915">Sodium</keyword>
<keyword evidence="2" id="KW-0813">Transport</keyword>
<feature type="transmembrane region" description="Helical" evidence="11">
    <location>
        <begin position="84"/>
        <end position="109"/>
    </location>
</feature>
<protein>
    <submittedName>
        <fullName evidence="13">Sodium:proton antiporter</fullName>
    </submittedName>
</protein>
<feature type="transmembrane region" description="Helical" evidence="11">
    <location>
        <begin position="166"/>
        <end position="188"/>
    </location>
</feature>
<evidence type="ECO:0000256" key="7">
    <source>
        <dbReference type="ARBA" id="ARBA00023065"/>
    </source>
</evidence>
<dbReference type="GO" id="GO:0016020">
    <property type="term" value="C:membrane"/>
    <property type="evidence" value="ECO:0007669"/>
    <property type="project" value="UniProtKB-SubCell"/>
</dbReference>
<comment type="caution">
    <text evidence="13">The sequence shown here is derived from an EMBL/GenBank/DDBJ whole genome shotgun (WGS) entry which is preliminary data.</text>
</comment>
<keyword evidence="8 11" id="KW-0472">Membrane</keyword>
<evidence type="ECO:0000256" key="3">
    <source>
        <dbReference type="ARBA" id="ARBA00022449"/>
    </source>
</evidence>
<evidence type="ECO:0000256" key="10">
    <source>
        <dbReference type="ARBA" id="ARBA00025753"/>
    </source>
</evidence>
<evidence type="ECO:0000259" key="12">
    <source>
        <dbReference type="Pfam" id="PF03600"/>
    </source>
</evidence>
<evidence type="ECO:0000256" key="2">
    <source>
        <dbReference type="ARBA" id="ARBA00022448"/>
    </source>
</evidence>
<evidence type="ECO:0000256" key="5">
    <source>
        <dbReference type="ARBA" id="ARBA00022989"/>
    </source>
</evidence>
<dbReference type="GO" id="GO:0006814">
    <property type="term" value="P:sodium ion transport"/>
    <property type="evidence" value="ECO:0007669"/>
    <property type="project" value="UniProtKB-KW"/>
</dbReference>
<evidence type="ECO:0000256" key="8">
    <source>
        <dbReference type="ARBA" id="ARBA00023136"/>
    </source>
</evidence>
<dbReference type="InterPro" id="IPR004680">
    <property type="entry name" value="Cit_transptr-like_dom"/>
</dbReference>
<dbReference type="PANTHER" id="PTHR43269:SF2">
    <property type="entry name" value="SODIUM_PROTON ANTIPORTER 1-RELATED"/>
    <property type="match status" value="1"/>
</dbReference>
<feature type="transmembrane region" description="Helical" evidence="11">
    <location>
        <begin position="129"/>
        <end position="154"/>
    </location>
</feature>
<dbReference type="InterPro" id="IPR045016">
    <property type="entry name" value="NhaD-like"/>
</dbReference>
<dbReference type="Proteomes" id="UP000886722">
    <property type="component" value="Unassembled WGS sequence"/>
</dbReference>
<keyword evidence="9" id="KW-0739">Sodium transport</keyword>
<comment type="subcellular location">
    <subcellularLocation>
        <location evidence="1">Membrane</location>
        <topology evidence="1">Multi-pass membrane protein</topology>
    </subcellularLocation>
</comment>
<reference evidence="13" key="2">
    <citation type="journal article" date="2021" name="PeerJ">
        <title>Extensive microbial diversity within the chicken gut microbiome revealed by metagenomics and culture.</title>
        <authorList>
            <person name="Gilroy R."/>
            <person name="Ravi A."/>
            <person name="Getino M."/>
            <person name="Pursley I."/>
            <person name="Horton D.L."/>
            <person name="Alikhan N.F."/>
            <person name="Baker D."/>
            <person name="Gharbi K."/>
            <person name="Hall N."/>
            <person name="Watson M."/>
            <person name="Adriaenssens E.M."/>
            <person name="Foster-Nyarko E."/>
            <person name="Jarju S."/>
            <person name="Secka A."/>
            <person name="Antonio M."/>
            <person name="Oren A."/>
            <person name="Chaudhuri R.R."/>
            <person name="La Ragione R."/>
            <person name="Hildebrand F."/>
            <person name="Pallen M.J."/>
        </authorList>
    </citation>
    <scope>NUCLEOTIDE SEQUENCE</scope>
    <source>
        <strain evidence="13">21143</strain>
    </source>
</reference>
<keyword evidence="4 11" id="KW-0812">Transmembrane</keyword>
<evidence type="ECO:0000313" key="14">
    <source>
        <dbReference type="Proteomes" id="UP000886722"/>
    </source>
</evidence>
<feature type="domain" description="Citrate transporter-like" evidence="12">
    <location>
        <begin position="23"/>
        <end position="108"/>
    </location>
</feature>
<organism evidence="13 14">
    <name type="scientific">Candidatus Caccoplasma intestinavium</name>
    <dbReference type="NCBI Taxonomy" id="2840716"/>
    <lineage>
        <taxon>Bacteria</taxon>
        <taxon>Pseudomonadati</taxon>
        <taxon>Bacteroidota</taxon>
        <taxon>Bacteroidia</taxon>
        <taxon>Bacteroidales</taxon>
        <taxon>Bacteroidaceae</taxon>
        <taxon>Bacteroidaceae incertae sedis</taxon>
        <taxon>Candidatus Caccoplasma</taxon>
    </lineage>
</organism>
<evidence type="ECO:0000256" key="6">
    <source>
        <dbReference type="ARBA" id="ARBA00023053"/>
    </source>
</evidence>
<evidence type="ECO:0000256" key="11">
    <source>
        <dbReference type="SAM" id="Phobius"/>
    </source>
</evidence>
<accession>A0A9D1GFH5</accession>
<evidence type="ECO:0000256" key="4">
    <source>
        <dbReference type="ARBA" id="ARBA00022692"/>
    </source>
</evidence>
<dbReference type="AlphaFoldDB" id="A0A9D1GFH5"/>
<dbReference type="PANTHER" id="PTHR43269">
    <property type="entry name" value="SODIUM/PROTON ANTIPORTER 1-RELATED"/>
    <property type="match status" value="1"/>
</dbReference>
<proteinExistence type="inferred from homology"/>
<comment type="similarity">
    <text evidence="10">Belongs to the NhaD Na(+)/H(+) (TC 2.A.62) antiporter family.</text>
</comment>
<feature type="transmembrane region" description="Helical" evidence="11">
    <location>
        <begin position="46"/>
        <end position="72"/>
    </location>
</feature>
<evidence type="ECO:0000256" key="9">
    <source>
        <dbReference type="ARBA" id="ARBA00023201"/>
    </source>
</evidence>
<sequence>PPFIGILFVLSLLWIFTEIMYNHKMLEKAEEHRVPQVISRIDMPSILFFLGILMAVAVLQSTGILGSVAGWLDKEVHNVYIINIVLGVLSSIVDNVPLVAAAMGMYPIADPGTAGYMANFIQDGIFWEFLSYCAGVGGSILIIGSAAGVVAMGLEKINFGWYLKNISLLALIGYLAGAGVYILEAIYLKPLIESTL</sequence>
<name>A0A9D1GFH5_9BACT</name>
<keyword evidence="3" id="KW-0050">Antiport</keyword>
<dbReference type="EMBL" id="DVKT01000067">
    <property type="protein sequence ID" value="HIT40187.1"/>
    <property type="molecule type" value="Genomic_DNA"/>
</dbReference>